<evidence type="ECO:0000256" key="2">
    <source>
        <dbReference type="ARBA" id="ARBA00022801"/>
    </source>
</evidence>
<keyword evidence="3" id="KW-0170">Cobalt</keyword>
<dbReference type="InterPro" id="IPR011650">
    <property type="entry name" value="Peptidase_M20_dimer"/>
</dbReference>
<accession>A0A127JVC5</accession>
<dbReference type="EMBL" id="CP010951">
    <property type="protein sequence ID" value="AMO23829.1"/>
    <property type="molecule type" value="Genomic_DNA"/>
</dbReference>
<dbReference type="PATRIC" id="fig|94132.3.peg.2905"/>
<dbReference type="OrthoDB" id="3665926at2"/>
<dbReference type="InterPro" id="IPR002933">
    <property type="entry name" value="Peptidase_M20"/>
</dbReference>
<dbReference type="NCBIfam" id="NF005710">
    <property type="entry name" value="PRK07522.1"/>
    <property type="match status" value="1"/>
</dbReference>
<name>A0A127JVC5_9BURK</name>
<dbReference type="CDD" id="cd03894">
    <property type="entry name" value="M20_ArgE"/>
    <property type="match status" value="1"/>
</dbReference>
<reference evidence="5 6" key="1">
    <citation type="journal article" date="2014" name="Int. J. Syst. Evol. Microbiol.">
        <title>Ramlibacter solisilvae sp. nov., isolated from forest soil, and emended description of the genus Ramlibacter.</title>
        <authorList>
            <person name="Lee H.J."/>
            <person name="Lee S.H."/>
            <person name="Lee S.S."/>
            <person name="Lee J.S."/>
            <person name="Kim Y."/>
            <person name="Kim S.C."/>
            <person name="Jeon C.O."/>
        </authorList>
    </citation>
    <scope>NUCLEOTIDE SEQUENCE [LARGE SCALE GENOMIC DNA]</scope>
    <source>
        <strain evidence="5 6">5-10</strain>
    </source>
</reference>
<dbReference type="Gene3D" id="3.30.70.360">
    <property type="match status" value="1"/>
</dbReference>
<evidence type="ECO:0000256" key="3">
    <source>
        <dbReference type="ARBA" id="ARBA00023285"/>
    </source>
</evidence>
<dbReference type="PANTHER" id="PTHR43808:SF31">
    <property type="entry name" value="N-ACETYL-L-CITRULLINE DEACETYLASE"/>
    <property type="match status" value="1"/>
</dbReference>
<dbReference type="InterPro" id="IPR010169">
    <property type="entry name" value="AcOrn-deacetyl"/>
</dbReference>
<proteinExistence type="predicted"/>
<dbReference type="EC" id="3.5.1.16" evidence="5"/>
<organism evidence="5 6">
    <name type="scientific">Ramlibacter tataouinensis</name>
    <dbReference type="NCBI Taxonomy" id="94132"/>
    <lineage>
        <taxon>Bacteria</taxon>
        <taxon>Pseudomonadati</taxon>
        <taxon>Pseudomonadota</taxon>
        <taxon>Betaproteobacteria</taxon>
        <taxon>Burkholderiales</taxon>
        <taxon>Comamonadaceae</taxon>
        <taxon>Ramlibacter</taxon>
    </lineage>
</organism>
<evidence type="ECO:0000259" key="4">
    <source>
        <dbReference type="Pfam" id="PF07687"/>
    </source>
</evidence>
<dbReference type="GO" id="GO:0006526">
    <property type="term" value="P:L-arginine biosynthetic process"/>
    <property type="evidence" value="ECO:0007669"/>
    <property type="project" value="InterPro"/>
</dbReference>
<evidence type="ECO:0000313" key="5">
    <source>
        <dbReference type="EMBL" id="AMO23829.1"/>
    </source>
</evidence>
<dbReference type="Pfam" id="PF01546">
    <property type="entry name" value="Peptidase_M20"/>
    <property type="match status" value="1"/>
</dbReference>
<gene>
    <name evidence="5" type="ORF">UC35_14275</name>
</gene>
<dbReference type="RefSeq" id="WP_061500798.1">
    <property type="nucleotide sequence ID" value="NZ_CP010951.1"/>
</dbReference>
<dbReference type="SUPFAM" id="SSF53187">
    <property type="entry name" value="Zn-dependent exopeptidases"/>
    <property type="match status" value="1"/>
</dbReference>
<protein>
    <submittedName>
        <fullName evidence="5">Acetylornithine deacetylase</fullName>
        <ecNumber evidence="5">3.5.1.16</ecNumber>
    </submittedName>
</protein>
<dbReference type="AlphaFoldDB" id="A0A127JVC5"/>
<dbReference type="InterPro" id="IPR050072">
    <property type="entry name" value="Peptidase_M20A"/>
</dbReference>
<dbReference type="InterPro" id="IPR036264">
    <property type="entry name" value="Bact_exopeptidase_dim_dom"/>
</dbReference>
<dbReference type="SUPFAM" id="SSF55031">
    <property type="entry name" value="Bacterial exopeptidase dimerisation domain"/>
    <property type="match status" value="1"/>
</dbReference>
<sequence>MDSTTTVSPKALELAQALVNINTVSANSNLQLIDLVREELAGFGVECRLTFNEERTKANLFATLGEGKPAGIILSGHTDTVPWDGQDWVFDPLGGDIHGDKLYGRGSADMKSFIAMAVAHAESFLHSKAPYAIHLALSYEEEIGCFGVRELIADMREAGIRPLACIVGEPTGMVPAIAHKGVYRYKCCVRGQEAHSSLTPESVNAIEMAARVIGKLRDMAEGFERDEPRYAGFDVPFSTASVGRFHGGIADNVVPRDAEFRYEFRDLPTADVAAMQRELVDYARSLEPGMKRIAPEAGFSFQTICEIPSFLGSAEDSVTRLALQLSGERRTTQVAFGTEAGLFKSAGIPTVVCGPGSIAQAHKPDEFVSLEQLARCEAFMRGLAHLEKPLG</sequence>
<keyword evidence="1" id="KW-0479">Metal-binding</keyword>
<dbReference type="GO" id="GO:0008777">
    <property type="term" value="F:acetylornithine deacetylase activity"/>
    <property type="evidence" value="ECO:0007669"/>
    <property type="project" value="UniProtKB-EC"/>
</dbReference>
<dbReference type="GO" id="GO:0046872">
    <property type="term" value="F:metal ion binding"/>
    <property type="evidence" value="ECO:0007669"/>
    <property type="project" value="UniProtKB-KW"/>
</dbReference>
<keyword evidence="2 5" id="KW-0378">Hydrolase</keyword>
<keyword evidence="6" id="KW-1185">Reference proteome</keyword>
<feature type="domain" description="Peptidase M20 dimerisation" evidence="4">
    <location>
        <begin position="177"/>
        <end position="288"/>
    </location>
</feature>
<evidence type="ECO:0000313" key="6">
    <source>
        <dbReference type="Proteomes" id="UP000070433"/>
    </source>
</evidence>
<dbReference type="PANTHER" id="PTHR43808">
    <property type="entry name" value="ACETYLORNITHINE DEACETYLASE"/>
    <property type="match status" value="1"/>
</dbReference>
<evidence type="ECO:0000256" key="1">
    <source>
        <dbReference type="ARBA" id="ARBA00022723"/>
    </source>
</evidence>
<dbReference type="NCBIfam" id="TIGR01892">
    <property type="entry name" value="AcOrn-deacetyl"/>
    <property type="match status" value="1"/>
</dbReference>
<dbReference type="Pfam" id="PF07687">
    <property type="entry name" value="M20_dimer"/>
    <property type="match status" value="1"/>
</dbReference>
<dbReference type="Gene3D" id="3.40.630.10">
    <property type="entry name" value="Zn peptidases"/>
    <property type="match status" value="1"/>
</dbReference>
<dbReference type="Proteomes" id="UP000070433">
    <property type="component" value="Chromosome"/>
</dbReference>